<dbReference type="NCBIfam" id="NF003818">
    <property type="entry name" value="PRK05409.1"/>
    <property type="match status" value="1"/>
</dbReference>
<dbReference type="InterPro" id="IPR036237">
    <property type="entry name" value="Xyl_isomerase-like_sf"/>
</dbReference>
<evidence type="ECO:0000313" key="2">
    <source>
        <dbReference type="EMBL" id="ALN58667.1"/>
    </source>
</evidence>
<dbReference type="AlphaFoldDB" id="A0A0S2DJ53"/>
<gene>
    <name evidence="2" type="ORF">GLE_3321</name>
</gene>
<comment type="similarity">
    <text evidence="1">Belongs to the UPF0276 family.</text>
</comment>
<dbReference type="Proteomes" id="UP000061569">
    <property type="component" value="Chromosome"/>
</dbReference>
<dbReference type="Pfam" id="PF05114">
    <property type="entry name" value="MbnB_TglH_ChrH"/>
    <property type="match status" value="1"/>
</dbReference>
<proteinExistence type="inferred from homology"/>
<name>A0A0S2DJ53_LYSEN</name>
<dbReference type="SUPFAM" id="SSF51658">
    <property type="entry name" value="Xylose isomerase-like"/>
    <property type="match status" value="1"/>
</dbReference>
<dbReference type="KEGG" id="lez:GLE_3321"/>
<dbReference type="HAMAP" id="MF_00697">
    <property type="entry name" value="UPF0276"/>
    <property type="match status" value="1"/>
</dbReference>
<accession>A0A0S2DJ53</accession>
<dbReference type="Gene3D" id="3.20.20.150">
    <property type="entry name" value="Divalent-metal-dependent TIM barrel enzymes"/>
    <property type="match status" value="1"/>
</dbReference>
<dbReference type="STRING" id="69.GLE_3321"/>
<evidence type="ECO:0000256" key="1">
    <source>
        <dbReference type="HAMAP-Rule" id="MF_00697"/>
    </source>
</evidence>
<dbReference type="PANTHER" id="PTHR42194">
    <property type="entry name" value="UPF0276 PROTEIN HI_1600"/>
    <property type="match status" value="1"/>
</dbReference>
<dbReference type="EMBL" id="CP013140">
    <property type="protein sequence ID" value="ALN58667.1"/>
    <property type="molecule type" value="Genomic_DNA"/>
</dbReference>
<dbReference type="PANTHER" id="PTHR42194:SF1">
    <property type="entry name" value="UPF0276 PROTEIN HI_1600"/>
    <property type="match status" value="1"/>
</dbReference>
<protein>
    <recommendedName>
        <fullName evidence="1">UPF0276 protein GLE_3321</fullName>
    </recommendedName>
</protein>
<dbReference type="PATRIC" id="fig|69.6.peg.3271"/>
<sequence>MTMDGTHPLNPDAVGLGLRRALLGPLQSAPHAPGAARDFDFLELAPENWIGVGGRYGEQLRELSAHYPLVCHGLSLSLGGTAPLDETFLARVRRFLDEHAVACYSEHLSYCSDDGHLYDLLPIPFTEEAVRHVAARIRRTQDIVGRRIAVENASYYAAPHQEMSEIEFTRAVLAEADCDLLLDVNNVYVNSINHRYDARAFIAAMPHERIAYIHVAGHYDEADDLKVDTHGAPVKHEVWDLLGDAYRLFGPRPTLLERDFNFPPYPELVDELGIVRRILRESAVPAAREPARRARA</sequence>
<reference evidence="2 3" key="1">
    <citation type="submission" date="2015-11" db="EMBL/GenBank/DDBJ databases">
        <title>Genome sequences of Lysobacter enzymogenes strain C3 and Lysobacter antibioticus ATCC 29479.</title>
        <authorList>
            <person name="Kobayashi D.Y."/>
        </authorList>
    </citation>
    <scope>NUCLEOTIDE SEQUENCE [LARGE SCALE GENOMIC DNA]</scope>
    <source>
        <strain evidence="2 3">C3</strain>
    </source>
</reference>
<dbReference type="InterPro" id="IPR007801">
    <property type="entry name" value="MbnB/TglH/ChrH"/>
</dbReference>
<evidence type="ECO:0000313" key="3">
    <source>
        <dbReference type="Proteomes" id="UP000061569"/>
    </source>
</evidence>
<organism evidence="2 3">
    <name type="scientific">Lysobacter enzymogenes</name>
    <dbReference type="NCBI Taxonomy" id="69"/>
    <lineage>
        <taxon>Bacteria</taxon>
        <taxon>Pseudomonadati</taxon>
        <taxon>Pseudomonadota</taxon>
        <taxon>Gammaproteobacteria</taxon>
        <taxon>Lysobacterales</taxon>
        <taxon>Lysobacteraceae</taxon>
        <taxon>Lysobacter</taxon>
    </lineage>
</organism>